<accession>A0A381NKA0</accession>
<organism evidence="2">
    <name type="scientific">marine metagenome</name>
    <dbReference type="NCBI Taxonomy" id="408172"/>
    <lineage>
        <taxon>unclassified sequences</taxon>
        <taxon>metagenomes</taxon>
        <taxon>ecological metagenomes</taxon>
    </lineage>
</organism>
<proteinExistence type="predicted"/>
<dbReference type="AlphaFoldDB" id="A0A381NKA0"/>
<feature type="transmembrane region" description="Helical" evidence="1">
    <location>
        <begin position="1007"/>
        <end position="1027"/>
    </location>
</feature>
<gene>
    <name evidence="2" type="ORF">METZ01_LOCUS6797</name>
</gene>
<dbReference type="NCBIfam" id="NF041940">
    <property type="entry name" value="choice_anch_X"/>
    <property type="match status" value="1"/>
</dbReference>
<sequence>MTNAITHEVHILRVEARSVPRANTALAVLAILLLSGPAAMVTATDDSAPTTCTVLVDWDVEEHWDGGWNLTYDVLHRYLVVFDPQFTNGSSPSALTVDVQHIREGEVIATISNATVVSAGGEVDIIIDSEPEFEDRVSISVETGEASCSRVLDITNWNQPIADHEITRETTWSMEGAEDGQGIEFEGRGWQKRTGSILESNELGNGTLTLDAMNGSEGLQLELNLDRIWLNETYDGNDLLQQDFEMSGNGSLYLNTSEEGEEGESSGFEVEVQVNDVYVLRSWSGGELTERFRIDGTGWLSFNGGDNNSSGGGFGQLSTFYFETWDEDDRRRLQHLQIEANATLRLNGADRDYFSFDLDEFRILERWEDGIREEQHFLILGGGEFSFEIRDEFFQVDVEGTIPVIHFESQGGETVAETIRVDGTYDGDAAGSFGLIRRIVDSGSQENATGTLFEADKIENEFWFNVSATPIGPITEEWQAEHNLTYEFTVPQTDWGNRTIRYQYIEDNGTVNNEYPEVSPIITQAEAPESEVMFENHISRETGAAPEMVLVGDRFSLVGNDAMVLSIVVTTISDVELDGHTVEVAEWLGDYSESSHASGSVVNEGPLAGLLNEIHRWVQIQMGENGSMGEGFAFVEHQMVDRVLSPSVITAEENTPPAMISIGFREGRLLTEGDSAHLEVVVDDFDTDVTEVTADLTRMGLGIVELSDSGLFGDYTIHDDIWTALIVYDGLEYGLMDVTVGMQDFWIYVEEGAALEVTNAAPRMMSLVFTPESVPRGDSVEVRITAVDGHGIESIGIDLLSAGGELTPLTESDGVWSGQFTVPYGMAPGERIVPVRITDGEGESIMAEHVHRDGYPEDAPLLTIVNEAPWINSVSVLRDGEQVEAIHVPESGDTITHTLEATIEDPDGVSSAQARIGRLAPIGSSDKWLLMVDDGTGGDRLSGDGVYTIQFDVRSSLPEGNITIQIRATDTYQSMTPDSLQSHTLQLEKTDSGGGGGSWVSDNATTLVLVVLGLLMALGITAVAVSLRNSELE</sequence>
<dbReference type="EMBL" id="UINC01000358">
    <property type="protein sequence ID" value="SUZ53943.1"/>
    <property type="molecule type" value="Genomic_DNA"/>
</dbReference>
<keyword evidence="1" id="KW-0812">Transmembrane</keyword>
<protein>
    <submittedName>
        <fullName evidence="2">Uncharacterized protein</fullName>
    </submittedName>
</protein>
<evidence type="ECO:0000313" key="2">
    <source>
        <dbReference type="EMBL" id="SUZ53943.1"/>
    </source>
</evidence>
<name>A0A381NKA0_9ZZZZ</name>
<evidence type="ECO:0000256" key="1">
    <source>
        <dbReference type="SAM" id="Phobius"/>
    </source>
</evidence>
<keyword evidence="1" id="KW-0472">Membrane</keyword>
<keyword evidence="1" id="KW-1133">Transmembrane helix</keyword>
<reference evidence="2" key="1">
    <citation type="submission" date="2018-05" db="EMBL/GenBank/DDBJ databases">
        <authorList>
            <person name="Lanie J.A."/>
            <person name="Ng W.-L."/>
            <person name="Kazmierczak K.M."/>
            <person name="Andrzejewski T.M."/>
            <person name="Davidsen T.M."/>
            <person name="Wayne K.J."/>
            <person name="Tettelin H."/>
            <person name="Glass J.I."/>
            <person name="Rusch D."/>
            <person name="Podicherti R."/>
            <person name="Tsui H.-C.T."/>
            <person name="Winkler M.E."/>
        </authorList>
    </citation>
    <scope>NUCLEOTIDE SEQUENCE</scope>
</reference>